<organism evidence="7 8">
    <name type="scientific">Microlunatus endophyticus</name>
    <dbReference type="NCBI Taxonomy" id="1716077"/>
    <lineage>
        <taxon>Bacteria</taxon>
        <taxon>Bacillati</taxon>
        <taxon>Actinomycetota</taxon>
        <taxon>Actinomycetes</taxon>
        <taxon>Propionibacteriales</taxon>
        <taxon>Propionibacteriaceae</taxon>
        <taxon>Microlunatus</taxon>
    </lineage>
</organism>
<dbReference type="GO" id="GO:0005975">
    <property type="term" value="P:carbohydrate metabolic process"/>
    <property type="evidence" value="ECO:0007669"/>
    <property type="project" value="InterPro"/>
</dbReference>
<comment type="caution">
    <text evidence="7">The sequence shown here is derived from an EMBL/GenBank/DDBJ whole genome shotgun (WGS) entry which is preliminary data.</text>
</comment>
<evidence type="ECO:0000313" key="8">
    <source>
        <dbReference type="Proteomes" id="UP000613840"/>
    </source>
</evidence>
<comment type="similarity">
    <text evidence="2">Belongs to the glycosyl hydrolase 3 family.</text>
</comment>
<dbReference type="Proteomes" id="UP000613840">
    <property type="component" value="Unassembled WGS sequence"/>
</dbReference>
<dbReference type="GO" id="GO:0009254">
    <property type="term" value="P:peptidoglycan turnover"/>
    <property type="evidence" value="ECO:0007669"/>
    <property type="project" value="TreeGrafter"/>
</dbReference>
<keyword evidence="4" id="KW-0378">Hydrolase</keyword>
<dbReference type="InterPro" id="IPR050226">
    <property type="entry name" value="NagZ_Beta-hexosaminidase"/>
</dbReference>
<evidence type="ECO:0000256" key="5">
    <source>
        <dbReference type="ARBA" id="ARBA00023295"/>
    </source>
</evidence>
<dbReference type="Pfam" id="PF00933">
    <property type="entry name" value="Glyco_hydro_3"/>
    <property type="match status" value="1"/>
</dbReference>
<feature type="domain" description="Glycoside hydrolase family 3 N-terminal" evidence="6">
    <location>
        <begin position="4"/>
        <end position="306"/>
    </location>
</feature>
<comment type="catalytic activity">
    <reaction evidence="1">
        <text>Hydrolysis of terminal non-reducing N-acetyl-D-hexosamine residues in N-acetyl-beta-D-hexosaminides.</text>
        <dbReference type="EC" id="3.2.1.52"/>
    </reaction>
</comment>
<sequence length="319" mass="32919">MGSAEADELSSLDVGSVLLLENSTAGRSAIRSVTDAIRDGVGGHHGVKLMLAADQEGGEVQRLAGPGFDTIPSAEDQASLSDSQLQSDAKTWGRQLKEAGIDVNLAPVSDVVPSSIGTANAPIGALRRGYGPKAAVVARKNTAFIKGMEAAGVATSVKHFPGLGIVRGNTDTSTDVTDDVTTRDDKRLAGFKAGVAAGVDMVMVSSAVYTKIDADHPATFSSTVQKGMIRGDLGFKGVIISDDLLGAALSSEPVSQRALRFIRAGGDLSIVGKYADATSMIKTVRDAAADDPDLRAEIKDAATRVLIMKARHGLADCTG</sequence>
<evidence type="ECO:0000259" key="6">
    <source>
        <dbReference type="Pfam" id="PF00933"/>
    </source>
</evidence>
<dbReference type="InterPro" id="IPR036962">
    <property type="entry name" value="Glyco_hydro_3_N_sf"/>
</dbReference>
<reference evidence="7" key="2">
    <citation type="submission" date="2020-09" db="EMBL/GenBank/DDBJ databases">
        <authorList>
            <person name="Sun Q."/>
            <person name="Zhou Y."/>
        </authorList>
    </citation>
    <scope>NUCLEOTIDE SEQUENCE</scope>
    <source>
        <strain evidence="7">CGMCC 4.7306</strain>
    </source>
</reference>
<name>A0A917S625_9ACTN</name>
<dbReference type="InterPro" id="IPR017853">
    <property type="entry name" value="GH"/>
</dbReference>
<protein>
    <recommendedName>
        <fullName evidence="3">beta-N-acetylhexosaminidase</fullName>
        <ecNumber evidence="3">3.2.1.52</ecNumber>
    </recommendedName>
</protein>
<keyword evidence="8" id="KW-1185">Reference proteome</keyword>
<evidence type="ECO:0000256" key="4">
    <source>
        <dbReference type="ARBA" id="ARBA00022801"/>
    </source>
</evidence>
<reference evidence="7" key="1">
    <citation type="journal article" date="2014" name="Int. J. Syst. Evol. Microbiol.">
        <title>Complete genome sequence of Corynebacterium casei LMG S-19264T (=DSM 44701T), isolated from a smear-ripened cheese.</title>
        <authorList>
            <consortium name="US DOE Joint Genome Institute (JGI-PGF)"/>
            <person name="Walter F."/>
            <person name="Albersmeier A."/>
            <person name="Kalinowski J."/>
            <person name="Ruckert C."/>
        </authorList>
    </citation>
    <scope>NUCLEOTIDE SEQUENCE</scope>
    <source>
        <strain evidence="7">CGMCC 4.7306</strain>
    </source>
</reference>
<dbReference type="GO" id="GO:0004563">
    <property type="term" value="F:beta-N-acetylhexosaminidase activity"/>
    <property type="evidence" value="ECO:0007669"/>
    <property type="project" value="UniProtKB-EC"/>
</dbReference>
<dbReference type="SUPFAM" id="SSF51445">
    <property type="entry name" value="(Trans)glycosidases"/>
    <property type="match status" value="1"/>
</dbReference>
<dbReference type="PANTHER" id="PTHR30480:SF13">
    <property type="entry name" value="BETA-HEXOSAMINIDASE"/>
    <property type="match status" value="1"/>
</dbReference>
<dbReference type="InterPro" id="IPR001764">
    <property type="entry name" value="Glyco_hydro_3_N"/>
</dbReference>
<dbReference type="EMBL" id="BMMZ01000003">
    <property type="protein sequence ID" value="GGL58676.1"/>
    <property type="molecule type" value="Genomic_DNA"/>
</dbReference>
<dbReference type="AlphaFoldDB" id="A0A917S625"/>
<dbReference type="PANTHER" id="PTHR30480">
    <property type="entry name" value="BETA-HEXOSAMINIDASE-RELATED"/>
    <property type="match status" value="1"/>
</dbReference>
<evidence type="ECO:0000256" key="2">
    <source>
        <dbReference type="ARBA" id="ARBA00005336"/>
    </source>
</evidence>
<gene>
    <name evidence="7" type="ORF">GCM10011575_16360</name>
</gene>
<evidence type="ECO:0000313" key="7">
    <source>
        <dbReference type="EMBL" id="GGL58676.1"/>
    </source>
</evidence>
<proteinExistence type="inferred from homology"/>
<evidence type="ECO:0000256" key="3">
    <source>
        <dbReference type="ARBA" id="ARBA00012663"/>
    </source>
</evidence>
<keyword evidence="5" id="KW-0326">Glycosidase</keyword>
<dbReference type="EC" id="3.2.1.52" evidence="3"/>
<evidence type="ECO:0000256" key="1">
    <source>
        <dbReference type="ARBA" id="ARBA00001231"/>
    </source>
</evidence>
<accession>A0A917S625</accession>
<dbReference type="Gene3D" id="3.20.20.300">
    <property type="entry name" value="Glycoside hydrolase, family 3, N-terminal domain"/>
    <property type="match status" value="1"/>
</dbReference>